<dbReference type="GeneID" id="98151686"/>
<name>A0ABR4L303_9EURO</name>
<gene>
    <name evidence="1" type="ORF">BJX68DRAFT_143676</name>
</gene>
<accession>A0ABR4L303</accession>
<evidence type="ECO:0000313" key="2">
    <source>
        <dbReference type="Proteomes" id="UP001610444"/>
    </source>
</evidence>
<reference evidence="1 2" key="1">
    <citation type="submission" date="2024-07" db="EMBL/GenBank/DDBJ databases">
        <title>Section-level genome sequencing and comparative genomics of Aspergillus sections Usti and Cavernicolus.</title>
        <authorList>
            <consortium name="Lawrence Berkeley National Laboratory"/>
            <person name="Nybo J.L."/>
            <person name="Vesth T.C."/>
            <person name="Theobald S."/>
            <person name="Frisvad J.C."/>
            <person name="Larsen T.O."/>
            <person name="Kjaerboelling I."/>
            <person name="Rothschild-Mancinelli K."/>
            <person name="Lyhne E.K."/>
            <person name="Kogle M.E."/>
            <person name="Barry K."/>
            <person name="Clum A."/>
            <person name="Na H."/>
            <person name="Ledsgaard L."/>
            <person name="Lin J."/>
            <person name="Lipzen A."/>
            <person name="Kuo A."/>
            <person name="Riley R."/>
            <person name="Mondo S."/>
            <person name="LaButti K."/>
            <person name="Haridas S."/>
            <person name="Pangalinan J."/>
            <person name="Salamov A.A."/>
            <person name="Simmons B.A."/>
            <person name="Magnuson J.K."/>
            <person name="Chen J."/>
            <person name="Drula E."/>
            <person name="Henrissat B."/>
            <person name="Wiebenga A."/>
            <person name="Lubbers R.J."/>
            <person name="Gomes A.C."/>
            <person name="Macurrencykelacurrency M.R."/>
            <person name="Stajich J."/>
            <person name="Grigoriev I.V."/>
            <person name="Mortensen U.H."/>
            <person name="De vries R.P."/>
            <person name="Baker S.E."/>
            <person name="Andersen M.R."/>
        </authorList>
    </citation>
    <scope>NUCLEOTIDE SEQUENCE [LARGE SCALE GENOMIC DNA]</scope>
    <source>
        <strain evidence="1 2">CBS 756.74</strain>
    </source>
</reference>
<dbReference type="RefSeq" id="XP_070903854.1">
    <property type="nucleotide sequence ID" value="XM_071036522.1"/>
</dbReference>
<dbReference type="EMBL" id="JBFXLR010000004">
    <property type="protein sequence ID" value="KAL2858890.1"/>
    <property type="molecule type" value="Genomic_DNA"/>
</dbReference>
<comment type="caution">
    <text evidence="1">The sequence shown here is derived from an EMBL/GenBank/DDBJ whole genome shotgun (WGS) entry which is preliminary data.</text>
</comment>
<evidence type="ECO:0000313" key="1">
    <source>
        <dbReference type="EMBL" id="KAL2858890.1"/>
    </source>
</evidence>
<proteinExistence type="predicted"/>
<sequence>MWRYLRVRIVPESPRSSMQARLETSMDKSNPDVLVRPSIGDVRCSNAETNKTPAIHAWRNSIFFSHGNYAIREPENSVYRLSTAPWERLLILYTPVDPTFAWKAYDKMLSLVTGMTRASQGRLL</sequence>
<protein>
    <submittedName>
        <fullName evidence="1">Uncharacterized protein</fullName>
    </submittedName>
</protein>
<organism evidence="1 2">
    <name type="scientific">Aspergillus pseudodeflectus</name>
    <dbReference type="NCBI Taxonomy" id="176178"/>
    <lineage>
        <taxon>Eukaryota</taxon>
        <taxon>Fungi</taxon>
        <taxon>Dikarya</taxon>
        <taxon>Ascomycota</taxon>
        <taxon>Pezizomycotina</taxon>
        <taxon>Eurotiomycetes</taxon>
        <taxon>Eurotiomycetidae</taxon>
        <taxon>Eurotiales</taxon>
        <taxon>Aspergillaceae</taxon>
        <taxon>Aspergillus</taxon>
        <taxon>Aspergillus subgen. Nidulantes</taxon>
    </lineage>
</organism>
<keyword evidence="2" id="KW-1185">Reference proteome</keyword>
<dbReference type="Proteomes" id="UP001610444">
    <property type="component" value="Unassembled WGS sequence"/>
</dbReference>